<proteinExistence type="predicted"/>
<organism evidence="2 3">
    <name type="scientific">Centaurea solstitialis</name>
    <name type="common">yellow star-thistle</name>
    <dbReference type="NCBI Taxonomy" id="347529"/>
    <lineage>
        <taxon>Eukaryota</taxon>
        <taxon>Viridiplantae</taxon>
        <taxon>Streptophyta</taxon>
        <taxon>Embryophyta</taxon>
        <taxon>Tracheophyta</taxon>
        <taxon>Spermatophyta</taxon>
        <taxon>Magnoliopsida</taxon>
        <taxon>eudicotyledons</taxon>
        <taxon>Gunneridae</taxon>
        <taxon>Pentapetalae</taxon>
        <taxon>asterids</taxon>
        <taxon>campanulids</taxon>
        <taxon>Asterales</taxon>
        <taxon>Asteraceae</taxon>
        <taxon>Carduoideae</taxon>
        <taxon>Cardueae</taxon>
        <taxon>Centaureinae</taxon>
        <taxon>Centaurea</taxon>
    </lineage>
</organism>
<keyword evidence="3" id="KW-1185">Reference proteome</keyword>
<accession>A0AA38SIK3</accession>
<evidence type="ECO:0000256" key="1">
    <source>
        <dbReference type="SAM" id="MobiDB-lite"/>
    </source>
</evidence>
<dbReference type="Proteomes" id="UP001172457">
    <property type="component" value="Chromosome 7"/>
</dbReference>
<name>A0AA38SIK3_9ASTR</name>
<comment type="caution">
    <text evidence="2">The sequence shown here is derived from an EMBL/GenBank/DDBJ whole genome shotgun (WGS) entry which is preliminary data.</text>
</comment>
<feature type="region of interest" description="Disordered" evidence="1">
    <location>
        <begin position="184"/>
        <end position="210"/>
    </location>
</feature>
<dbReference type="AlphaFoldDB" id="A0AA38SIK3"/>
<evidence type="ECO:0000313" key="3">
    <source>
        <dbReference type="Proteomes" id="UP001172457"/>
    </source>
</evidence>
<dbReference type="EMBL" id="JARYMX010000007">
    <property type="protein sequence ID" value="KAJ9542574.1"/>
    <property type="molecule type" value="Genomic_DNA"/>
</dbReference>
<sequence length="210" mass="24188">MGVLQVMAHLDRTIRRRLASRMELDGIGIHRMNLILKERERNLTALLVEWKQNLEAGRLESGRRRWTTSRQTTAEAEAEAEGNSVLRVGNSHFPSRTSCANSESENSIFRVGIRLFETGNFQFSSQIRHLAIFRKSNLSKANCVSRHLKEQRFQKFHFNQVVYSEKILLLRDQDVERDYRHRVGNPPANTCHGRIPTVEATNDPLPGPSR</sequence>
<gene>
    <name evidence="2" type="ORF">OSB04_029080</name>
</gene>
<evidence type="ECO:0000313" key="2">
    <source>
        <dbReference type="EMBL" id="KAJ9542574.1"/>
    </source>
</evidence>
<reference evidence="2" key="1">
    <citation type="submission" date="2023-03" db="EMBL/GenBank/DDBJ databases">
        <title>Chromosome-scale reference genome and RAD-based genetic map of yellow starthistle (Centaurea solstitialis) reveal putative structural variation and QTLs associated with invader traits.</title>
        <authorList>
            <person name="Reatini B."/>
            <person name="Cang F.A."/>
            <person name="Jiang Q."/>
            <person name="Mckibben M.T.W."/>
            <person name="Barker M.S."/>
            <person name="Rieseberg L.H."/>
            <person name="Dlugosch K.M."/>
        </authorList>
    </citation>
    <scope>NUCLEOTIDE SEQUENCE</scope>
    <source>
        <strain evidence="2">CAN-66</strain>
        <tissue evidence="2">Leaf</tissue>
    </source>
</reference>
<protein>
    <submittedName>
        <fullName evidence="2">Uncharacterized protein</fullName>
    </submittedName>
</protein>